<dbReference type="PANTHER" id="PTHR33571">
    <property type="entry name" value="SSL8005 PROTEIN"/>
    <property type="match status" value="1"/>
</dbReference>
<reference evidence="11 12" key="1">
    <citation type="journal article" date="2016" name="Nat. Commun.">
        <title>Thousands of microbial genomes shed light on interconnected biogeochemical processes in an aquifer system.</title>
        <authorList>
            <person name="Anantharaman K."/>
            <person name="Brown C.T."/>
            <person name="Hug L.A."/>
            <person name="Sharon I."/>
            <person name="Castelle C.J."/>
            <person name="Probst A.J."/>
            <person name="Thomas B.C."/>
            <person name="Singh A."/>
            <person name="Wilkins M.J."/>
            <person name="Karaoz U."/>
            <person name="Brodie E.L."/>
            <person name="Williams K.H."/>
            <person name="Hubbard S.S."/>
            <person name="Banfield J.F."/>
        </authorList>
    </citation>
    <scope>NUCLEOTIDE SEQUENCE [LARGE SCALE GENOMIC DNA]</scope>
</reference>
<sequence length="100" mass="11510">MSSELKKNIKIINQNLDSLKKDYGVKRIGVFGSFVNGRPRKDSDIDILVEFSQSVDFFDFLDLEDYLSKILKRKVDLATKNALKPIIKKKILSEVVYAKK</sequence>
<dbReference type="GO" id="GO:0005524">
    <property type="term" value="F:ATP binding"/>
    <property type="evidence" value="ECO:0007669"/>
    <property type="project" value="UniProtKB-KW"/>
</dbReference>
<proteinExistence type="inferred from homology"/>
<evidence type="ECO:0000259" key="10">
    <source>
        <dbReference type="Pfam" id="PF01909"/>
    </source>
</evidence>
<dbReference type="GO" id="GO:0016779">
    <property type="term" value="F:nucleotidyltransferase activity"/>
    <property type="evidence" value="ECO:0007669"/>
    <property type="project" value="UniProtKB-KW"/>
</dbReference>
<dbReference type="AlphaFoldDB" id="A0A1G1XTE8"/>
<keyword evidence="6" id="KW-0547">Nucleotide-binding</keyword>
<keyword evidence="8" id="KW-0460">Magnesium</keyword>
<feature type="domain" description="Polymerase nucleotidyl transferase" evidence="10">
    <location>
        <begin position="16"/>
        <end position="97"/>
    </location>
</feature>
<comment type="similarity">
    <text evidence="9">Belongs to the MntA antitoxin family.</text>
</comment>
<comment type="caution">
    <text evidence="11">The sequence shown here is derived from an EMBL/GenBank/DDBJ whole genome shotgun (WGS) entry which is preliminary data.</text>
</comment>
<protein>
    <submittedName>
        <fullName evidence="11">Nucleotidyltransferase</fullName>
    </submittedName>
</protein>
<accession>A0A1G1XTE8</accession>
<comment type="cofactor">
    <cofactor evidence="1">
        <name>Mg(2+)</name>
        <dbReference type="ChEBI" id="CHEBI:18420"/>
    </cofactor>
</comment>
<dbReference type="PANTHER" id="PTHR33571:SF19">
    <property type="entry name" value="PROTEIN ADENYLYLTRANSFERASE MJ0128-RELATED"/>
    <property type="match status" value="1"/>
</dbReference>
<dbReference type="InterPro" id="IPR043519">
    <property type="entry name" value="NT_sf"/>
</dbReference>
<keyword evidence="5" id="KW-0479">Metal-binding</keyword>
<evidence type="ECO:0000256" key="5">
    <source>
        <dbReference type="ARBA" id="ARBA00022723"/>
    </source>
</evidence>
<evidence type="ECO:0000256" key="8">
    <source>
        <dbReference type="ARBA" id="ARBA00022842"/>
    </source>
</evidence>
<gene>
    <name evidence="11" type="ORF">A2729_03135</name>
</gene>
<keyword evidence="2" id="KW-1277">Toxin-antitoxin system</keyword>
<name>A0A1G1XTE8_9BACT</name>
<evidence type="ECO:0000256" key="2">
    <source>
        <dbReference type="ARBA" id="ARBA00022649"/>
    </source>
</evidence>
<keyword evidence="3 11" id="KW-0808">Transferase</keyword>
<dbReference type="SUPFAM" id="SSF81301">
    <property type="entry name" value="Nucleotidyltransferase"/>
    <property type="match status" value="1"/>
</dbReference>
<evidence type="ECO:0000256" key="7">
    <source>
        <dbReference type="ARBA" id="ARBA00022840"/>
    </source>
</evidence>
<evidence type="ECO:0000256" key="4">
    <source>
        <dbReference type="ARBA" id="ARBA00022695"/>
    </source>
</evidence>
<dbReference type="InterPro" id="IPR002934">
    <property type="entry name" value="Polymerase_NTP_transf_dom"/>
</dbReference>
<dbReference type="STRING" id="1797532.A2729_03135"/>
<keyword evidence="4" id="KW-0548">Nucleotidyltransferase</keyword>
<evidence type="ECO:0000256" key="9">
    <source>
        <dbReference type="ARBA" id="ARBA00038276"/>
    </source>
</evidence>
<organism evidence="11 12">
    <name type="scientific">Candidatus Buchananbacteria bacterium RIFCSPHIGHO2_01_FULL_39_14</name>
    <dbReference type="NCBI Taxonomy" id="1797532"/>
    <lineage>
        <taxon>Bacteria</taxon>
        <taxon>Candidatus Buchananiibacteriota</taxon>
    </lineage>
</organism>
<evidence type="ECO:0000256" key="6">
    <source>
        <dbReference type="ARBA" id="ARBA00022741"/>
    </source>
</evidence>
<evidence type="ECO:0000313" key="11">
    <source>
        <dbReference type="EMBL" id="OGY42880.1"/>
    </source>
</evidence>
<dbReference type="Proteomes" id="UP000178930">
    <property type="component" value="Unassembled WGS sequence"/>
</dbReference>
<dbReference type="CDD" id="cd05403">
    <property type="entry name" value="NT_KNTase_like"/>
    <property type="match status" value="1"/>
</dbReference>
<dbReference type="EMBL" id="MHIB01000049">
    <property type="protein sequence ID" value="OGY42880.1"/>
    <property type="molecule type" value="Genomic_DNA"/>
</dbReference>
<dbReference type="InterPro" id="IPR052038">
    <property type="entry name" value="Type-VII_TA_antitoxin"/>
</dbReference>
<dbReference type="Gene3D" id="3.30.460.10">
    <property type="entry name" value="Beta Polymerase, domain 2"/>
    <property type="match status" value="1"/>
</dbReference>
<evidence type="ECO:0000256" key="1">
    <source>
        <dbReference type="ARBA" id="ARBA00001946"/>
    </source>
</evidence>
<dbReference type="Pfam" id="PF01909">
    <property type="entry name" value="NTP_transf_2"/>
    <property type="match status" value="1"/>
</dbReference>
<keyword evidence="7" id="KW-0067">ATP-binding</keyword>
<evidence type="ECO:0000256" key="3">
    <source>
        <dbReference type="ARBA" id="ARBA00022679"/>
    </source>
</evidence>
<dbReference type="GO" id="GO:0046872">
    <property type="term" value="F:metal ion binding"/>
    <property type="evidence" value="ECO:0007669"/>
    <property type="project" value="UniProtKB-KW"/>
</dbReference>
<evidence type="ECO:0000313" key="12">
    <source>
        <dbReference type="Proteomes" id="UP000178930"/>
    </source>
</evidence>